<dbReference type="AlphaFoldDB" id="A0A0J7NYB8"/>
<dbReference type="PaxDb" id="67767-A0A0J7NYB8"/>
<sequence length="116" mass="12902">MKIALSLAKKAIKNGDIPIGAIVVDRDGNILGRGYNRKEKENNPIKHAEIIAISKAYKLNSLNVVKQKEVVEIENDSEETKNDQISANVISEEMINNVLNVIVQADKDIRKEVKGH</sequence>
<protein>
    <submittedName>
        <fullName evidence="2">Cmp deaminase</fullName>
    </submittedName>
</protein>
<dbReference type="PROSITE" id="PS51747">
    <property type="entry name" value="CYT_DCMP_DEAMINASES_2"/>
    <property type="match status" value="1"/>
</dbReference>
<dbReference type="EMBL" id="LBMM01000838">
    <property type="protein sequence ID" value="KMQ97395.1"/>
    <property type="molecule type" value="Genomic_DNA"/>
</dbReference>
<proteinExistence type="predicted"/>
<dbReference type="Gene3D" id="3.40.140.10">
    <property type="entry name" value="Cytidine Deaminase, domain 2"/>
    <property type="match status" value="1"/>
</dbReference>
<dbReference type="Proteomes" id="UP000036403">
    <property type="component" value="Unassembled WGS sequence"/>
</dbReference>
<keyword evidence="3" id="KW-1185">Reference proteome</keyword>
<evidence type="ECO:0000259" key="1">
    <source>
        <dbReference type="PROSITE" id="PS51747"/>
    </source>
</evidence>
<name>A0A0J7NYB8_LASNI</name>
<organism evidence="2 3">
    <name type="scientific">Lasius niger</name>
    <name type="common">Black garden ant</name>
    <dbReference type="NCBI Taxonomy" id="67767"/>
    <lineage>
        <taxon>Eukaryota</taxon>
        <taxon>Metazoa</taxon>
        <taxon>Ecdysozoa</taxon>
        <taxon>Arthropoda</taxon>
        <taxon>Hexapoda</taxon>
        <taxon>Insecta</taxon>
        <taxon>Pterygota</taxon>
        <taxon>Neoptera</taxon>
        <taxon>Endopterygota</taxon>
        <taxon>Hymenoptera</taxon>
        <taxon>Apocrita</taxon>
        <taxon>Aculeata</taxon>
        <taxon>Formicoidea</taxon>
        <taxon>Formicidae</taxon>
        <taxon>Formicinae</taxon>
        <taxon>Lasius</taxon>
        <taxon>Lasius</taxon>
    </lineage>
</organism>
<dbReference type="PANTHER" id="PTHR11079">
    <property type="entry name" value="CYTOSINE DEAMINASE FAMILY MEMBER"/>
    <property type="match status" value="1"/>
</dbReference>
<evidence type="ECO:0000313" key="2">
    <source>
        <dbReference type="EMBL" id="KMQ97395.1"/>
    </source>
</evidence>
<dbReference type="SUPFAM" id="SSF53927">
    <property type="entry name" value="Cytidine deaminase-like"/>
    <property type="match status" value="1"/>
</dbReference>
<accession>A0A0J7NYB8</accession>
<evidence type="ECO:0000313" key="3">
    <source>
        <dbReference type="Proteomes" id="UP000036403"/>
    </source>
</evidence>
<feature type="domain" description="CMP/dCMP-type deaminase" evidence="1">
    <location>
        <begin position="1"/>
        <end position="116"/>
    </location>
</feature>
<gene>
    <name evidence="2" type="ORF">RF55_2274</name>
</gene>
<comment type="caution">
    <text evidence="2">The sequence shown here is derived from an EMBL/GenBank/DDBJ whole genome shotgun (WGS) entry which is preliminary data.</text>
</comment>
<dbReference type="PANTHER" id="PTHR11079:SF179">
    <property type="entry name" value="TRNA(ADENINE(34)) DEAMINASE, CHLOROPLASTIC"/>
    <property type="match status" value="1"/>
</dbReference>
<dbReference type="InterPro" id="IPR002125">
    <property type="entry name" value="CMP_dCMP_dom"/>
</dbReference>
<dbReference type="OrthoDB" id="408702at2759"/>
<reference evidence="2 3" key="1">
    <citation type="submission" date="2015-04" db="EMBL/GenBank/DDBJ databases">
        <title>Lasius niger genome sequencing.</title>
        <authorList>
            <person name="Konorov E.A."/>
            <person name="Nikitin M.A."/>
            <person name="Kirill M.V."/>
            <person name="Chang P."/>
        </authorList>
    </citation>
    <scope>NUCLEOTIDE SEQUENCE [LARGE SCALE GENOMIC DNA]</scope>
    <source>
        <tissue evidence="2">Whole</tissue>
    </source>
</reference>
<dbReference type="CDD" id="cd01285">
    <property type="entry name" value="nucleoside_deaminase"/>
    <property type="match status" value="1"/>
</dbReference>
<dbReference type="Pfam" id="PF00383">
    <property type="entry name" value="dCMP_cyt_deam_1"/>
    <property type="match status" value="1"/>
</dbReference>
<dbReference type="InterPro" id="IPR016193">
    <property type="entry name" value="Cytidine_deaminase-like"/>
</dbReference>
<dbReference type="GO" id="GO:0003824">
    <property type="term" value="F:catalytic activity"/>
    <property type="evidence" value="ECO:0007669"/>
    <property type="project" value="InterPro"/>
</dbReference>